<dbReference type="Pfam" id="PF08534">
    <property type="entry name" value="Redoxin"/>
    <property type="match status" value="1"/>
</dbReference>
<gene>
    <name evidence="7" type="ORF">GCM10008942_33730</name>
</gene>
<accession>A0ABN1F4D0</accession>
<dbReference type="SUPFAM" id="SSF52833">
    <property type="entry name" value="Thioredoxin-like"/>
    <property type="match status" value="1"/>
</dbReference>
<sequence length="162" mass="17008">MSASTVHAPPPSLDPLKFSAQPRPAPAVAFTGPGGRVVNLSQFKGKYVLLNLWAPWCGPCVKELPALAALQKSLPAEHFMVIPVDVGREGQADAQSFLAGHGAGMLQTYVDSNAALLRAFGGYGLPMTALIDPEGNEVARAEGAPAWEKPESVAYMRKLVGG</sequence>
<dbReference type="InterPro" id="IPR013740">
    <property type="entry name" value="Redoxin"/>
</dbReference>
<dbReference type="InterPro" id="IPR036249">
    <property type="entry name" value="Thioredoxin-like_sf"/>
</dbReference>
<evidence type="ECO:0000256" key="2">
    <source>
        <dbReference type="ARBA" id="ARBA00022748"/>
    </source>
</evidence>
<proteinExistence type="predicted"/>
<name>A0ABN1F4D0_9PROT</name>
<dbReference type="InterPro" id="IPR017937">
    <property type="entry name" value="Thioredoxin_CS"/>
</dbReference>
<evidence type="ECO:0000256" key="5">
    <source>
        <dbReference type="SAM" id="MobiDB-lite"/>
    </source>
</evidence>
<evidence type="ECO:0000313" key="8">
    <source>
        <dbReference type="Proteomes" id="UP001499951"/>
    </source>
</evidence>
<keyword evidence="2" id="KW-0201">Cytochrome c-type biogenesis</keyword>
<feature type="domain" description="Thioredoxin" evidence="6">
    <location>
        <begin position="19"/>
        <end position="161"/>
    </location>
</feature>
<keyword evidence="4" id="KW-0676">Redox-active center</keyword>
<dbReference type="PROSITE" id="PS51352">
    <property type="entry name" value="THIOREDOXIN_2"/>
    <property type="match status" value="1"/>
</dbReference>
<keyword evidence="3" id="KW-1015">Disulfide bond</keyword>
<dbReference type="CDD" id="cd02966">
    <property type="entry name" value="TlpA_like_family"/>
    <property type="match status" value="1"/>
</dbReference>
<keyword evidence="8" id="KW-1185">Reference proteome</keyword>
<dbReference type="PROSITE" id="PS00194">
    <property type="entry name" value="THIOREDOXIN_1"/>
    <property type="match status" value="1"/>
</dbReference>
<dbReference type="InterPro" id="IPR050553">
    <property type="entry name" value="Thioredoxin_ResA/DsbE_sf"/>
</dbReference>
<evidence type="ECO:0000259" key="6">
    <source>
        <dbReference type="PROSITE" id="PS51352"/>
    </source>
</evidence>
<feature type="region of interest" description="Disordered" evidence="5">
    <location>
        <begin position="1"/>
        <end position="20"/>
    </location>
</feature>
<comment type="caution">
    <text evidence="7">The sequence shown here is derived from an EMBL/GenBank/DDBJ whole genome shotgun (WGS) entry which is preliminary data.</text>
</comment>
<evidence type="ECO:0000256" key="1">
    <source>
        <dbReference type="ARBA" id="ARBA00004196"/>
    </source>
</evidence>
<dbReference type="PANTHER" id="PTHR42852:SF6">
    <property type="entry name" value="THIOL:DISULFIDE INTERCHANGE PROTEIN DSBE"/>
    <property type="match status" value="1"/>
</dbReference>
<evidence type="ECO:0000256" key="4">
    <source>
        <dbReference type="ARBA" id="ARBA00023284"/>
    </source>
</evidence>
<dbReference type="InterPro" id="IPR013766">
    <property type="entry name" value="Thioredoxin_domain"/>
</dbReference>
<evidence type="ECO:0000313" key="7">
    <source>
        <dbReference type="EMBL" id="GAA0582077.1"/>
    </source>
</evidence>
<dbReference type="Gene3D" id="3.40.30.10">
    <property type="entry name" value="Glutaredoxin"/>
    <property type="match status" value="1"/>
</dbReference>
<dbReference type="EMBL" id="BAAADD010000009">
    <property type="protein sequence ID" value="GAA0582077.1"/>
    <property type="molecule type" value="Genomic_DNA"/>
</dbReference>
<evidence type="ECO:0000256" key="3">
    <source>
        <dbReference type="ARBA" id="ARBA00023157"/>
    </source>
</evidence>
<reference evidence="7 8" key="1">
    <citation type="journal article" date="2019" name="Int. J. Syst. Evol. Microbiol.">
        <title>The Global Catalogue of Microorganisms (GCM) 10K type strain sequencing project: providing services to taxonomists for standard genome sequencing and annotation.</title>
        <authorList>
            <consortium name="The Broad Institute Genomics Platform"/>
            <consortium name="The Broad Institute Genome Sequencing Center for Infectious Disease"/>
            <person name="Wu L."/>
            <person name="Ma J."/>
        </authorList>
    </citation>
    <scope>NUCLEOTIDE SEQUENCE [LARGE SCALE GENOMIC DNA]</scope>
    <source>
        <strain evidence="7 8">JCM 15089</strain>
    </source>
</reference>
<protein>
    <recommendedName>
        <fullName evidence="6">Thioredoxin domain-containing protein</fullName>
    </recommendedName>
</protein>
<comment type="subcellular location">
    <subcellularLocation>
        <location evidence="1">Cell envelope</location>
    </subcellularLocation>
</comment>
<dbReference type="Proteomes" id="UP001499951">
    <property type="component" value="Unassembled WGS sequence"/>
</dbReference>
<dbReference type="PANTHER" id="PTHR42852">
    <property type="entry name" value="THIOL:DISULFIDE INTERCHANGE PROTEIN DSBE"/>
    <property type="match status" value="1"/>
</dbReference>
<organism evidence="7 8">
    <name type="scientific">Rhizomicrobium electricum</name>
    <dbReference type="NCBI Taxonomy" id="480070"/>
    <lineage>
        <taxon>Bacteria</taxon>
        <taxon>Pseudomonadati</taxon>
        <taxon>Pseudomonadota</taxon>
        <taxon>Alphaproteobacteria</taxon>
        <taxon>Micropepsales</taxon>
        <taxon>Micropepsaceae</taxon>
        <taxon>Rhizomicrobium</taxon>
    </lineage>
</organism>